<keyword evidence="3" id="KW-1185">Reference proteome</keyword>
<evidence type="ECO:0000256" key="1">
    <source>
        <dbReference type="SAM" id="Phobius"/>
    </source>
</evidence>
<evidence type="ECO:0000313" key="2">
    <source>
        <dbReference type="EMBL" id="KAG8549648.1"/>
    </source>
</evidence>
<gene>
    <name evidence="2" type="ORF">GDO81_020324</name>
</gene>
<keyword evidence="1" id="KW-0812">Transmembrane</keyword>
<sequence length="113" mass="12855">MVIYIVRYVLCNNVIFNNPAPCQCQAIYYGHGYGLSDICSGNNNHSMVVSVIISLDYACYSRPYNILSVLRPLIEIYDMYDVTSIQYWSYLMVVILVMAVTCLDCTVSYLGHI</sequence>
<organism evidence="2 3">
    <name type="scientific">Engystomops pustulosus</name>
    <name type="common">Tungara frog</name>
    <name type="synonym">Physalaemus pustulosus</name>
    <dbReference type="NCBI Taxonomy" id="76066"/>
    <lineage>
        <taxon>Eukaryota</taxon>
        <taxon>Metazoa</taxon>
        <taxon>Chordata</taxon>
        <taxon>Craniata</taxon>
        <taxon>Vertebrata</taxon>
        <taxon>Euteleostomi</taxon>
        <taxon>Amphibia</taxon>
        <taxon>Batrachia</taxon>
        <taxon>Anura</taxon>
        <taxon>Neobatrachia</taxon>
        <taxon>Hyloidea</taxon>
        <taxon>Leptodactylidae</taxon>
        <taxon>Leiuperinae</taxon>
        <taxon>Engystomops</taxon>
    </lineage>
</organism>
<accession>A0AAV6ZNC2</accession>
<comment type="caution">
    <text evidence="2">The sequence shown here is derived from an EMBL/GenBank/DDBJ whole genome shotgun (WGS) entry which is preliminary data.</text>
</comment>
<dbReference type="AlphaFoldDB" id="A0AAV6ZNC2"/>
<keyword evidence="1" id="KW-0472">Membrane</keyword>
<dbReference type="Proteomes" id="UP000824782">
    <property type="component" value="Unassembled WGS sequence"/>
</dbReference>
<proteinExistence type="predicted"/>
<reference evidence="2" key="1">
    <citation type="thesis" date="2020" institute="ProQuest LLC" country="789 East Eisenhower Parkway, Ann Arbor, MI, USA">
        <title>Comparative Genomics and Chromosome Evolution.</title>
        <authorList>
            <person name="Mudd A.B."/>
        </authorList>
    </citation>
    <scope>NUCLEOTIDE SEQUENCE</scope>
    <source>
        <strain evidence="2">237g6f4</strain>
        <tissue evidence="2">Blood</tissue>
    </source>
</reference>
<feature type="transmembrane region" description="Helical" evidence="1">
    <location>
        <begin position="87"/>
        <end position="110"/>
    </location>
</feature>
<protein>
    <submittedName>
        <fullName evidence="2">Uncharacterized protein</fullName>
    </submittedName>
</protein>
<dbReference type="EMBL" id="WNYA01000153">
    <property type="protein sequence ID" value="KAG8549648.1"/>
    <property type="molecule type" value="Genomic_DNA"/>
</dbReference>
<name>A0AAV6ZNC2_ENGPU</name>
<evidence type="ECO:0000313" key="3">
    <source>
        <dbReference type="Proteomes" id="UP000824782"/>
    </source>
</evidence>
<keyword evidence="1" id="KW-1133">Transmembrane helix</keyword>